<dbReference type="PANTHER" id="PTHR19981">
    <property type="entry name" value="TALIN"/>
    <property type="match status" value="1"/>
</dbReference>
<dbReference type="GO" id="GO:0005200">
    <property type="term" value="F:structural constituent of cytoskeleton"/>
    <property type="evidence" value="ECO:0007669"/>
    <property type="project" value="InterPro"/>
</dbReference>
<accession>A0AAV6YDU9</accession>
<dbReference type="InterPro" id="IPR015224">
    <property type="entry name" value="Talin_cent"/>
</dbReference>
<dbReference type="SUPFAM" id="SSF109880">
    <property type="entry name" value="A middle domain of Talin 1"/>
    <property type="match status" value="1"/>
</dbReference>
<dbReference type="EMBL" id="WNYA01075777">
    <property type="protein sequence ID" value="KAG8535186.1"/>
    <property type="molecule type" value="Genomic_DNA"/>
</dbReference>
<feature type="domain" description="Talin central" evidence="1">
    <location>
        <begin position="2"/>
        <end position="91"/>
    </location>
</feature>
<dbReference type="PANTHER" id="PTHR19981:SF7">
    <property type="entry name" value="TALIN-1"/>
    <property type="match status" value="1"/>
</dbReference>
<dbReference type="AlphaFoldDB" id="A0AAV6YDU9"/>
<name>A0AAV6YDU9_ENGPU</name>
<dbReference type="GO" id="GO:0030036">
    <property type="term" value="P:actin cytoskeleton organization"/>
    <property type="evidence" value="ECO:0007669"/>
    <property type="project" value="TreeGrafter"/>
</dbReference>
<evidence type="ECO:0000259" key="1">
    <source>
        <dbReference type="Pfam" id="PF09141"/>
    </source>
</evidence>
<sequence>AGDPADTDYTAVGCAVTTISSNLTEMSRGVKLLAALMEDEGGNGRQLLHAAKNLAGAVSELLKTAQPASTEPRQVLLQAAGNVGQTSGELLQQIGECDTDPRFQVNVQMFLLVKICQSFYKYKLPNITEVLVVIRQFPSP</sequence>
<dbReference type="Pfam" id="PF09141">
    <property type="entry name" value="Talin_middle"/>
    <property type="match status" value="1"/>
</dbReference>
<evidence type="ECO:0000313" key="2">
    <source>
        <dbReference type="EMBL" id="KAG8535186.1"/>
    </source>
</evidence>
<evidence type="ECO:0000313" key="3">
    <source>
        <dbReference type="Proteomes" id="UP000824782"/>
    </source>
</evidence>
<reference evidence="2" key="1">
    <citation type="thesis" date="2020" institute="ProQuest LLC" country="789 East Eisenhower Parkway, Ann Arbor, MI, USA">
        <title>Comparative Genomics and Chromosome Evolution.</title>
        <authorList>
            <person name="Mudd A.B."/>
        </authorList>
    </citation>
    <scope>NUCLEOTIDE SEQUENCE</scope>
    <source>
        <strain evidence="2">237g6f4</strain>
        <tissue evidence="2">Blood</tissue>
    </source>
</reference>
<dbReference type="Proteomes" id="UP000824782">
    <property type="component" value="Unassembled WGS sequence"/>
</dbReference>
<dbReference type="InterPro" id="IPR036476">
    <property type="entry name" value="Talin_cent_sf"/>
</dbReference>
<dbReference type="GO" id="GO:0005737">
    <property type="term" value="C:cytoplasm"/>
    <property type="evidence" value="ECO:0007669"/>
    <property type="project" value="TreeGrafter"/>
</dbReference>
<proteinExistence type="predicted"/>
<feature type="non-terminal residue" evidence="2">
    <location>
        <position position="1"/>
    </location>
</feature>
<protein>
    <recommendedName>
        <fullName evidence="1">Talin central domain-containing protein</fullName>
    </recommendedName>
</protein>
<dbReference type="GO" id="GO:0001726">
    <property type="term" value="C:ruffle"/>
    <property type="evidence" value="ECO:0007669"/>
    <property type="project" value="InterPro"/>
</dbReference>
<comment type="caution">
    <text evidence="2">The sequence shown here is derived from an EMBL/GenBank/DDBJ whole genome shotgun (WGS) entry which is preliminary data.</text>
</comment>
<dbReference type="GO" id="GO:0005178">
    <property type="term" value="F:integrin binding"/>
    <property type="evidence" value="ECO:0007669"/>
    <property type="project" value="TreeGrafter"/>
</dbReference>
<dbReference type="Gene3D" id="1.20.1420.10">
    <property type="entry name" value="Talin, central domain"/>
    <property type="match status" value="1"/>
</dbReference>
<dbReference type="GO" id="GO:0005886">
    <property type="term" value="C:plasma membrane"/>
    <property type="evidence" value="ECO:0007669"/>
    <property type="project" value="TreeGrafter"/>
</dbReference>
<organism evidence="2 3">
    <name type="scientific">Engystomops pustulosus</name>
    <name type="common">Tungara frog</name>
    <name type="synonym">Physalaemus pustulosus</name>
    <dbReference type="NCBI Taxonomy" id="76066"/>
    <lineage>
        <taxon>Eukaryota</taxon>
        <taxon>Metazoa</taxon>
        <taxon>Chordata</taxon>
        <taxon>Craniata</taxon>
        <taxon>Vertebrata</taxon>
        <taxon>Euteleostomi</taxon>
        <taxon>Amphibia</taxon>
        <taxon>Batrachia</taxon>
        <taxon>Anura</taxon>
        <taxon>Neobatrachia</taxon>
        <taxon>Hyloidea</taxon>
        <taxon>Leptodactylidae</taxon>
        <taxon>Leiuperinae</taxon>
        <taxon>Engystomops</taxon>
    </lineage>
</organism>
<dbReference type="GO" id="GO:0005925">
    <property type="term" value="C:focal adhesion"/>
    <property type="evidence" value="ECO:0007669"/>
    <property type="project" value="InterPro"/>
</dbReference>
<dbReference type="GO" id="GO:0098609">
    <property type="term" value="P:cell-cell adhesion"/>
    <property type="evidence" value="ECO:0007669"/>
    <property type="project" value="TreeGrafter"/>
</dbReference>
<gene>
    <name evidence="2" type="ORF">GDO81_029240</name>
</gene>
<keyword evidence="3" id="KW-1185">Reference proteome</keyword>